<dbReference type="Gene3D" id="3.90.1570.30">
    <property type="match status" value="1"/>
</dbReference>
<dbReference type="SUPFAM" id="SSF52540">
    <property type="entry name" value="P-loop containing nucleoside triphosphate hydrolases"/>
    <property type="match status" value="2"/>
</dbReference>
<dbReference type="InterPro" id="IPR014001">
    <property type="entry name" value="Helicase_ATP-bd"/>
</dbReference>
<dbReference type="PANTHER" id="PTHR47396">
    <property type="entry name" value="TYPE I RESTRICTION ENZYME ECOKI R PROTEIN"/>
    <property type="match status" value="1"/>
</dbReference>
<protein>
    <submittedName>
        <fullName evidence="3">Type I site-specific restriction-modification system, R (Restriction) subunit (HsdR)</fullName>
        <ecNumber evidence="3">3.1.21.3</ecNumber>
    </submittedName>
</protein>
<organism evidence="3">
    <name type="scientific">uncultured marine thaumarchaeote KM3_65_H02</name>
    <dbReference type="NCBI Taxonomy" id="1456226"/>
    <lineage>
        <taxon>Archaea</taxon>
        <taxon>Nitrososphaerota</taxon>
        <taxon>environmental samples</taxon>
    </lineage>
</organism>
<dbReference type="GO" id="GO:0009035">
    <property type="term" value="F:type I site-specific deoxyribonuclease activity"/>
    <property type="evidence" value="ECO:0007669"/>
    <property type="project" value="UniProtKB-EC"/>
</dbReference>
<dbReference type="AlphaFoldDB" id="A0A075HJD6"/>
<evidence type="ECO:0000259" key="2">
    <source>
        <dbReference type="PROSITE" id="PS51194"/>
    </source>
</evidence>
<dbReference type="InterPro" id="IPR006935">
    <property type="entry name" value="Helicase/UvrB_N"/>
</dbReference>
<feature type="domain" description="Helicase C-terminal" evidence="2">
    <location>
        <begin position="421"/>
        <end position="588"/>
    </location>
</feature>
<dbReference type="Pfam" id="PF08463">
    <property type="entry name" value="EcoEI_R_C"/>
    <property type="match status" value="1"/>
</dbReference>
<evidence type="ECO:0000313" key="3">
    <source>
        <dbReference type="EMBL" id="AIF14053.1"/>
    </source>
</evidence>
<dbReference type="InterPro" id="IPR027417">
    <property type="entry name" value="P-loop_NTPase"/>
</dbReference>
<sequence length="794" mass="91643">MIYLNDKKTESEIDSEVRDLLIERKWAKNHIKQQQQIAPGRIYKGEDGYETGPALIPDFILFYQPDINEPTEPRPIAIVESKKVPDAQAAAGIQQGKLYAEIMGLKFAYSSNGSKIVEYDFITDEQKEVDKFPTPDELWERSQQKNKFSLDDLPMIFAPYNREIKNADLSIRRPRYYQVAAIEATIDVIVKNQKRVLITMATGTGKTFVAMQLAWKLWKPKKTKPRILYLVDRIFLQEQAEETFEKPFAKAMSRIKEKGVGIVKSKDIYFSLYQGISDRKQAEGIYKKYSSDFFDYIIIDECHRGSANDEGSWRAILDHFESAVHIGMTATPKAKDKANINTYRYFGVPVYTYTLKQGIDDGYLSPYSVIEVKSDVDISGWRPKPGQKGKYGQEIEDKEYTLKQFDRIITLEPRVQFVAAHLVNHLKETNPYDKTIVFCQDQQHALDMMTAINALKPIRHPNYCARIVAEERESVRKLLKAQFSDPESKYPVVVTTSRLLSTGVDIPTLKNIVIDKSMKDIVDFKQTVGRGTRVNHSENPFAEKYWFTIIDHRDTAKNFSDPEFDGVPDVKIIETWAKGKAKKTKKVNKNKKIPEGGTILTRPIAQTRPVVTGFSVKTALKKHYVLDSKGDKIYMDELEDHTKKVIRKLFPSKMQLWKLIREKPEKRVDFKKQLQKEGIDLKLLQKITENTDKDAFDILVHVAYGDAIIPRKEKVGQIKQSISLKRYTPFARNILEIILDLYAERGYDQLEEPKELLYMPQIKKIGMPNEIVKEFGNIKDYENAIHEIIKLIHK</sequence>
<dbReference type="PANTHER" id="PTHR47396:SF1">
    <property type="entry name" value="ATP-DEPENDENT HELICASE IRC3-RELATED"/>
    <property type="match status" value="1"/>
</dbReference>
<dbReference type="InterPro" id="IPR050742">
    <property type="entry name" value="Helicase_Restrict-Modif_Enz"/>
</dbReference>
<reference evidence="3" key="1">
    <citation type="journal article" date="2014" name="Genome Biol. Evol.">
        <title>Pangenome evidence for extensive interdomain horizontal transfer affecting lineage core and shell genes in uncultured planktonic thaumarchaeota and euryarchaeota.</title>
        <authorList>
            <person name="Deschamps P."/>
            <person name="Zivanovic Y."/>
            <person name="Moreira D."/>
            <person name="Rodriguez-Valera F."/>
            <person name="Lopez-Garcia P."/>
        </authorList>
    </citation>
    <scope>NUCLEOTIDE SEQUENCE</scope>
</reference>
<keyword evidence="3" id="KW-0378">Hydrolase</keyword>
<dbReference type="REBASE" id="97869">
    <property type="entry name" value="Uth65H02ORFAP"/>
</dbReference>
<gene>
    <name evidence="3" type="primary">hsdR</name>
</gene>
<dbReference type="Pfam" id="PF00271">
    <property type="entry name" value="Helicase_C"/>
    <property type="match status" value="1"/>
</dbReference>
<dbReference type="GO" id="GO:0120545">
    <property type="term" value="F:nucleic acid conformation isomerase activity"/>
    <property type="evidence" value="ECO:0007669"/>
    <property type="project" value="UniProtKB-ARBA"/>
</dbReference>
<dbReference type="PROSITE" id="PS51194">
    <property type="entry name" value="HELICASE_CTER"/>
    <property type="match status" value="1"/>
</dbReference>
<dbReference type="GO" id="GO:0005524">
    <property type="term" value="F:ATP binding"/>
    <property type="evidence" value="ECO:0007669"/>
    <property type="project" value="InterPro"/>
</dbReference>
<dbReference type="EC" id="3.1.21.3" evidence="3"/>
<dbReference type="InterPro" id="IPR013670">
    <property type="entry name" value="EcoEI_R_C_dom"/>
</dbReference>
<dbReference type="GO" id="GO:0005829">
    <property type="term" value="C:cytosol"/>
    <property type="evidence" value="ECO:0007669"/>
    <property type="project" value="TreeGrafter"/>
</dbReference>
<dbReference type="SMART" id="SM00487">
    <property type="entry name" value="DEXDc"/>
    <property type="match status" value="1"/>
</dbReference>
<dbReference type="PROSITE" id="PS51192">
    <property type="entry name" value="HELICASE_ATP_BIND_1"/>
    <property type="match status" value="1"/>
</dbReference>
<dbReference type="Pfam" id="PF04851">
    <property type="entry name" value="ResIII"/>
    <property type="match status" value="1"/>
</dbReference>
<accession>A0A075HJD6</accession>
<dbReference type="CDD" id="cd18032">
    <property type="entry name" value="DEXHc_RE_I_III_res"/>
    <property type="match status" value="1"/>
</dbReference>
<dbReference type="NCBIfam" id="NF046051">
    <property type="entry name" value="restrict_EcoAI"/>
    <property type="match status" value="1"/>
</dbReference>
<dbReference type="GO" id="GO:0003677">
    <property type="term" value="F:DNA binding"/>
    <property type="evidence" value="ECO:0007669"/>
    <property type="project" value="InterPro"/>
</dbReference>
<dbReference type="EMBL" id="KF900991">
    <property type="protein sequence ID" value="AIF14053.1"/>
    <property type="molecule type" value="Genomic_DNA"/>
</dbReference>
<dbReference type="GO" id="GO:0006304">
    <property type="term" value="P:DNA modification"/>
    <property type="evidence" value="ECO:0007669"/>
    <property type="project" value="InterPro"/>
</dbReference>
<name>A0A075HJD6_9ARCH</name>
<dbReference type="Gene3D" id="3.40.50.300">
    <property type="entry name" value="P-loop containing nucleotide triphosphate hydrolases"/>
    <property type="match status" value="2"/>
</dbReference>
<dbReference type="InterPro" id="IPR001650">
    <property type="entry name" value="Helicase_C-like"/>
</dbReference>
<feature type="domain" description="Helicase ATP-binding" evidence="1">
    <location>
        <begin position="187"/>
        <end position="350"/>
    </location>
</feature>
<evidence type="ECO:0000259" key="1">
    <source>
        <dbReference type="PROSITE" id="PS51192"/>
    </source>
</evidence>
<proteinExistence type="predicted"/>